<dbReference type="InterPro" id="IPR051694">
    <property type="entry name" value="Immunoregulatory_rcpt-like"/>
</dbReference>
<dbReference type="AlphaFoldDB" id="A0A9P6D8B0"/>
<dbReference type="EMBL" id="MU155130">
    <property type="protein sequence ID" value="KAF9486488.1"/>
    <property type="molecule type" value="Genomic_DNA"/>
</dbReference>
<proteinExistence type="predicted"/>
<evidence type="ECO:0000313" key="9">
    <source>
        <dbReference type="Proteomes" id="UP000807469"/>
    </source>
</evidence>
<gene>
    <name evidence="8" type="ORF">BDN70DRAFT_870044</name>
</gene>
<keyword evidence="9" id="KW-1185">Reference proteome</keyword>
<keyword evidence="4 6" id="KW-0472">Membrane</keyword>
<dbReference type="PANTHER" id="PTHR15549">
    <property type="entry name" value="PAIRED IMMUNOGLOBULIN-LIKE TYPE 2 RECEPTOR"/>
    <property type="match status" value="1"/>
</dbReference>
<keyword evidence="3 6" id="KW-1133">Transmembrane helix</keyword>
<sequence>MSQFAAAALLLSLIPSSVVALGTVPSCNSGFDWTFNSFGQSPCTVASALGEACTGVDFPIPALTPTQNYLGPVPLGANQCRCSSVFYSMLSACALCQGAEISTWSFYDQNCSSVFLTVFQPPIPAGFAVPHYAYIDPTANGMDTFNPQIAQADNGVESTAPPQATSTGTSSTGSPTTGSSTTTVPPSEKKKSNPGAIAGGVVGGVVGLAIIAGLAAWFILRRRRQQKLPPAPFDEKLMVAPNQYSMSTGNAPTISSIPAPKLYDPNDPSTFPGNNGSFAPSVYSSPSPPAQTQGFHPNVMGSNPSLGNPYMGNVQPISTHNTGHNPQTGYTGMAEVM</sequence>
<organism evidence="8 9">
    <name type="scientific">Pholiota conissans</name>
    <dbReference type="NCBI Taxonomy" id="109636"/>
    <lineage>
        <taxon>Eukaryota</taxon>
        <taxon>Fungi</taxon>
        <taxon>Dikarya</taxon>
        <taxon>Basidiomycota</taxon>
        <taxon>Agaricomycotina</taxon>
        <taxon>Agaricomycetes</taxon>
        <taxon>Agaricomycetidae</taxon>
        <taxon>Agaricales</taxon>
        <taxon>Agaricineae</taxon>
        <taxon>Strophariaceae</taxon>
        <taxon>Pholiota</taxon>
    </lineage>
</organism>
<comment type="subcellular location">
    <subcellularLocation>
        <location evidence="1">Membrane</location>
        <topology evidence="1">Single-pass membrane protein</topology>
    </subcellularLocation>
</comment>
<evidence type="ECO:0000256" key="2">
    <source>
        <dbReference type="ARBA" id="ARBA00022692"/>
    </source>
</evidence>
<comment type="caution">
    <text evidence="8">The sequence shown here is derived from an EMBL/GenBank/DDBJ whole genome shotgun (WGS) entry which is preliminary data.</text>
</comment>
<dbReference type="OrthoDB" id="2576311at2759"/>
<evidence type="ECO:0000256" key="4">
    <source>
        <dbReference type="ARBA" id="ARBA00023136"/>
    </source>
</evidence>
<evidence type="ECO:0000256" key="5">
    <source>
        <dbReference type="SAM" id="MobiDB-lite"/>
    </source>
</evidence>
<dbReference type="Proteomes" id="UP000807469">
    <property type="component" value="Unassembled WGS sequence"/>
</dbReference>
<evidence type="ECO:0000256" key="6">
    <source>
        <dbReference type="SAM" id="Phobius"/>
    </source>
</evidence>
<accession>A0A9P6D8B0</accession>
<name>A0A9P6D8B0_9AGAR</name>
<feature type="region of interest" description="Disordered" evidence="5">
    <location>
        <begin position="154"/>
        <end position="195"/>
    </location>
</feature>
<dbReference type="GO" id="GO:0071944">
    <property type="term" value="C:cell periphery"/>
    <property type="evidence" value="ECO:0007669"/>
    <property type="project" value="UniProtKB-ARBA"/>
</dbReference>
<dbReference type="Gene3D" id="1.20.5.510">
    <property type="entry name" value="Single helix bin"/>
    <property type="match status" value="1"/>
</dbReference>
<feature type="region of interest" description="Disordered" evidence="5">
    <location>
        <begin position="274"/>
        <end position="306"/>
    </location>
</feature>
<protein>
    <submittedName>
        <fullName evidence="8">Uncharacterized protein</fullName>
    </submittedName>
</protein>
<keyword evidence="2 6" id="KW-0812">Transmembrane</keyword>
<evidence type="ECO:0000313" key="8">
    <source>
        <dbReference type="EMBL" id="KAF9486488.1"/>
    </source>
</evidence>
<feature type="transmembrane region" description="Helical" evidence="6">
    <location>
        <begin position="196"/>
        <end position="220"/>
    </location>
</feature>
<feature type="signal peptide" evidence="7">
    <location>
        <begin position="1"/>
        <end position="20"/>
    </location>
</feature>
<feature type="compositionally biased region" description="Polar residues" evidence="5">
    <location>
        <begin position="290"/>
        <end position="306"/>
    </location>
</feature>
<evidence type="ECO:0000256" key="1">
    <source>
        <dbReference type="ARBA" id="ARBA00004167"/>
    </source>
</evidence>
<dbReference type="GO" id="GO:0016020">
    <property type="term" value="C:membrane"/>
    <property type="evidence" value="ECO:0007669"/>
    <property type="project" value="UniProtKB-SubCell"/>
</dbReference>
<evidence type="ECO:0000256" key="7">
    <source>
        <dbReference type="SAM" id="SignalP"/>
    </source>
</evidence>
<reference evidence="8" key="1">
    <citation type="submission" date="2020-11" db="EMBL/GenBank/DDBJ databases">
        <authorList>
            <consortium name="DOE Joint Genome Institute"/>
            <person name="Ahrendt S."/>
            <person name="Riley R."/>
            <person name="Andreopoulos W."/>
            <person name="Labutti K."/>
            <person name="Pangilinan J."/>
            <person name="Ruiz-Duenas F.J."/>
            <person name="Barrasa J.M."/>
            <person name="Sanchez-Garcia M."/>
            <person name="Camarero S."/>
            <person name="Miyauchi S."/>
            <person name="Serrano A."/>
            <person name="Linde D."/>
            <person name="Babiker R."/>
            <person name="Drula E."/>
            <person name="Ayuso-Fernandez I."/>
            <person name="Pacheco R."/>
            <person name="Padilla G."/>
            <person name="Ferreira P."/>
            <person name="Barriuso J."/>
            <person name="Kellner H."/>
            <person name="Castanera R."/>
            <person name="Alfaro M."/>
            <person name="Ramirez L."/>
            <person name="Pisabarro A.G."/>
            <person name="Kuo A."/>
            <person name="Tritt A."/>
            <person name="Lipzen A."/>
            <person name="He G."/>
            <person name="Yan M."/>
            <person name="Ng V."/>
            <person name="Cullen D."/>
            <person name="Martin F."/>
            <person name="Rosso M.-N."/>
            <person name="Henrissat B."/>
            <person name="Hibbett D."/>
            <person name="Martinez A.T."/>
            <person name="Grigoriev I.V."/>
        </authorList>
    </citation>
    <scope>NUCLEOTIDE SEQUENCE</scope>
    <source>
        <strain evidence="8">CIRM-BRFM 674</strain>
    </source>
</reference>
<dbReference type="PANTHER" id="PTHR15549:SF27">
    <property type="entry name" value="CHITIN-BINDING TYPE-1 DOMAIN-CONTAINING PROTEIN"/>
    <property type="match status" value="1"/>
</dbReference>
<feature type="compositionally biased region" description="Low complexity" evidence="5">
    <location>
        <begin position="158"/>
        <end position="186"/>
    </location>
</feature>
<evidence type="ECO:0000256" key="3">
    <source>
        <dbReference type="ARBA" id="ARBA00022989"/>
    </source>
</evidence>
<keyword evidence="7" id="KW-0732">Signal</keyword>
<feature type="chain" id="PRO_5040317804" evidence="7">
    <location>
        <begin position="21"/>
        <end position="337"/>
    </location>
</feature>